<dbReference type="AlphaFoldDB" id="A0A0D6JID0"/>
<dbReference type="KEGG" id="fiy:BN1229_v1_3129"/>
<sequence length="56" mass="6296">MPFWRALAGSIQGLTNLQLQKKTLGLAVQIHGHLREIRIGPVRRAPRQASIGLRRD</sequence>
<keyword evidence="2" id="KW-1185">Reference proteome</keyword>
<protein>
    <submittedName>
        <fullName evidence="1">Uncharacterized protein</fullName>
    </submittedName>
</protein>
<dbReference type="KEGG" id="fil:BN1229_v1_2784"/>
<name>A0A0D6JID0_9HYPH</name>
<accession>A0A0D6JID0</accession>
<dbReference type="Proteomes" id="UP000033187">
    <property type="component" value="Chromosome 1"/>
</dbReference>
<organism evidence="1 2">
    <name type="scientific">Candidatus Filomicrobium marinum</name>
    <dbReference type="NCBI Taxonomy" id="1608628"/>
    <lineage>
        <taxon>Bacteria</taxon>
        <taxon>Pseudomonadati</taxon>
        <taxon>Pseudomonadota</taxon>
        <taxon>Alphaproteobacteria</taxon>
        <taxon>Hyphomicrobiales</taxon>
        <taxon>Hyphomicrobiaceae</taxon>
        <taxon>Filomicrobium</taxon>
    </lineage>
</organism>
<dbReference type="EMBL" id="LN829119">
    <property type="protein sequence ID" value="CPR21620.1"/>
    <property type="molecule type" value="Genomic_DNA"/>
</dbReference>
<gene>
    <name evidence="1" type="ORF">YBN1229_v1_3129</name>
</gene>
<evidence type="ECO:0000313" key="2">
    <source>
        <dbReference type="Proteomes" id="UP000033187"/>
    </source>
</evidence>
<evidence type="ECO:0000313" key="1">
    <source>
        <dbReference type="EMBL" id="CPR21620.1"/>
    </source>
</evidence>
<reference evidence="2" key="1">
    <citation type="submission" date="2015-02" db="EMBL/GenBank/DDBJ databases">
        <authorList>
            <person name="Chooi Y.-H."/>
        </authorList>
    </citation>
    <scope>NUCLEOTIDE SEQUENCE [LARGE SCALE GENOMIC DNA]</scope>
    <source>
        <strain evidence="2">strain Y</strain>
    </source>
</reference>
<proteinExistence type="predicted"/>